<dbReference type="InterPro" id="IPR052083">
    <property type="entry name" value="Aminoacylase-1_M20A"/>
</dbReference>
<feature type="active site" description="Proton acceptor" evidence="14">
    <location>
        <position position="452"/>
    </location>
</feature>
<dbReference type="SMART" id="SM00382">
    <property type="entry name" value="AAA"/>
    <property type="match status" value="1"/>
</dbReference>
<dbReference type="Gene3D" id="3.30.70.360">
    <property type="match status" value="1"/>
</dbReference>
<evidence type="ECO:0000256" key="10">
    <source>
        <dbReference type="ARBA" id="ARBA00022840"/>
    </source>
</evidence>
<keyword evidence="6 15" id="KW-0479">Metal-binding</keyword>
<dbReference type="PANTHER" id="PTHR45892:SF1">
    <property type="entry name" value="AMINOACYLASE-1"/>
    <property type="match status" value="1"/>
</dbReference>
<feature type="domain" description="ABC transporter" evidence="17">
    <location>
        <begin position="111"/>
        <end position="318"/>
    </location>
</feature>
<dbReference type="Gene3D" id="3.40.630.10">
    <property type="entry name" value="Zn peptidases"/>
    <property type="match status" value="1"/>
</dbReference>
<dbReference type="GO" id="GO:0005524">
    <property type="term" value="F:ATP binding"/>
    <property type="evidence" value="ECO:0007669"/>
    <property type="project" value="UniProtKB-KW"/>
</dbReference>
<keyword evidence="12 16" id="KW-0472">Membrane</keyword>
<evidence type="ECO:0000256" key="16">
    <source>
        <dbReference type="SAM" id="Phobius"/>
    </source>
</evidence>
<dbReference type="InterPro" id="IPR010159">
    <property type="entry name" value="N-acyl_aa_amidohydrolase"/>
</dbReference>
<evidence type="ECO:0000313" key="18">
    <source>
        <dbReference type="Proteomes" id="UP000887574"/>
    </source>
</evidence>
<dbReference type="GO" id="GO:0005737">
    <property type="term" value="C:cytoplasm"/>
    <property type="evidence" value="ECO:0007669"/>
    <property type="project" value="UniProtKB-SubCell"/>
</dbReference>
<keyword evidence="8" id="KW-0378">Hydrolase</keyword>
<evidence type="ECO:0000256" key="1">
    <source>
        <dbReference type="ARBA" id="ARBA00004496"/>
    </source>
</evidence>
<dbReference type="SUPFAM" id="SSF52540">
    <property type="entry name" value="P-loop containing nucleoside triphosphate hydrolases"/>
    <property type="match status" value="1"/>
</dbReference>
<dbReference type="NCBIfam" id="TIGR01880">
    <property type="entry name" value="Ac-peptdase-euk"/>
    <property type="match status" value="1"/>
</dbReference>
<dbReference type="GO" id="GO:0016020">
    <property type="term" value="C:membrane"/>
    <property type="evidence" value="ECO:0007669"/>
    <property type="project" value="InterPro"/>
</dbReference>
<evidence type="ECO:0000256" key="8">
    <source>
        <dbReference type="ARBA" id="ARBA00022801"/>
    </source>
</evidence>
<protein>
    <recommendedName>
        <fullName evidence="3">N-acyl-aliphatic-L-amino acid amidohydrolase</fullName>
        <ecNumber evidence="3">3.5.1.14</ecNumber>
    </recommendedName>
    <alternativeName>
        <fullName evidence="13">N-acyl-L-amino-acid amidohydrolase</fullName>
    </alternativeName>
</protein>
<evidence type="ECO:0000256" key="14">
    <source>
        <dbReference type="PIRSR" id="PIRSR610159-1"/>
    </source>
</evidence>
<comment type="similarity">
    <text evidence="2">Belongs to the peptidase M20A family.</text>
</comment>
<dbReference type="InterPro" id="IPR002933">
    <property type="entry name" value="Peptidase_M20"/>
</dbReference>
<dbReference type="Pfam" id="PF07687">
    <property type="entry name" value="M20_dimer"/>
    <property type="match status" value="1"/>
</dbReference>
<dbReference type="FunFam" id="3.30.70.360:FF:000005">
    <property type="entry name" value="Putative Aminoacylase-1"/>
    <property type="match status" value="1"/>
</dbReference>
<evidence type="ECO:0000256" key="5">
    <source>
        <dbReference type="ARBA" id="ARBA00022692"/>
    </source>
</evidence>
<evidence type="ECO:0000256" key="3">
    <source>
        <dbReference type="ARBA" id="ARBA00011913"/>
    </source>
</evidence>
<evidence type="ECO:0000256" key="7">
    <source>
        <dbReference type="ARBA" id="ARBA00022741"/>
    </source>
</evidence>
<evidence type="ECO:0000256" key="2">
    <source>
        <dbReference type="ARBA" id="ARBA00006247"/>
    </source>
</evidence>
<feature type="binding site" evidence="15">
    <location>
        <position position="453"/>
    </location>
    <ligand>
        <name>Zn(2+)</name>
        <dbReference type="ChEBI" id="CHEBI:29105"/>
        <label>2</label>
    </ligand>
</feature>
<evidence type="ECO:0000256" key="9">
    <source>
        <dbReference type="ARBA" id="ARBA00022833"/>
    </source>
</evidence>
<dbReference type="Pfam" id="PF00005">
    <property type="entry name" value="ABC_tran"/>
    <property type="match status" value="1"/>
</dbReference>
<dbReference type="GO" id="GO:0016887">
    <property type="term" value="F:ATP hydrolysis activity"/>
    <property type="evidence" value="ECO:0007669"/>
    <property type="project" value="InterPro"/>
</dbReference>
<dbReference type="SUPFAM" id="SSF55031">
    <property type="entry name" value="Bacterial exopeptidase dimerisation domain"/>
    <property type="match status" value="1"/>
</dbReference>
<dbReference type="PROSITE" id="PS50893">
    <property type="entry name" value="ABC_TRANSPORTER_2"/>
    <property type="match status" value="1"/>
</dbReference>
<organism evidence="18 19">
    <name type="scientific">Ditylenchus dipsaci</name>
    <dbReference type="NCBI Taxonomy" id="166011"/>
    <lineage>
        <taxon>Eukaryota</taxon>
        <taxon>Metazoa</taxon>
        <taxon>Ecdysozoa</taxon>
        <taxon>Nematoda</taxon>
        <taxon>Chromadorea</taxon>
        <taxon>Rhabditida</taxon>
        <taxon>Tylenchina</taxon>
        <taxon>Tylenchomorpha</taxon>
        <taxon>Sphaerularioidea</taxon>
        <taxon>Anguinidae</taxon>
        <taxon>Anguininae</taxon>
        <taxon>Ditylenchus</taxon>
    </lineage>
</organism>
<dbReference type="FunFam" id="1.10.150.900:FF:000001">
    <property type="entry name" value="Aminoacylase-1, putative"/>
    <property type="match status" value="1"/>
</dbReference>
<dbReference type="PANTHER" id="PTHR45892">
    <property type="entry name" value="AMINOACYLASE-1"/>
    <property type="match status" value="1"/>
</dbReference>
<dbReference type="GO" id="GO:0004046">
    <property type="term" value="F:aminoacylase activity"/>
    <property type="evidence" value="ECO:0007669"/>
    <property type="project" value="UniProtKB-EC"/>
</dbReference>
<feature type="binding site" evidence="15">
    <location>
        <position position="382"/>
    </location>
    <ligand>
        <name>Zn(2+)</name>
        <dbReference type="ChEBI" id="CHEBI:29105"/>
        <label>1</label>
    </ligand>
</feature>
<accession>A0A915EMJ9</accession>
<dbReference type="InterPro" id="IPR036640">
    <property type="entry name" value="ABC1_TM_sf"/>
</dbReference>
<dbReference type="InterPro" id="IPR003439">
    <property type="entry name" value="ABC_transporter-like_ATP-bd"/>
</dbReference>
<keyword evidence="11 16" id="KW-1133">Transmembrane helix</keyword>
<sequence>MEFETAGIIALEAISNMRTRSRWKGSAQALSYGFASCIYYFLYSGSFYFAIWLIMEKVLLPMDVLRTLFAISFTAGTFGFAGSYFPELIKAKFAAGLVFKDTQSAAENSKKNCANVDFVYPQATIPIFNKLNICVEAGQIVGLVGLSGCGKSTLVQLLLRLYDPTGGAIMIGGIDLRDWDPIKLRTTIGWVGQEPVLFNRSIRDNICYGLEDENDSRSGVFEKKFSHEAIVQAMKMANIDEFVLGLPQMRLPVLWIVKMNSIFNAATKGRTCLVVAHRLSTLTNTHYISVLHNGAIAEAASRHVFKRRGRRGFGRHQIPRILENQHRAADSQLQECEKFLHNYAKEIGLEPWSYECVSGKPIVGMTLLGSDPSLPSIILYSHTDVVPTFREYWTHDPYSAFKDPEGNIFARGAQDMKCVGIQYMEALREMLQAADKKPIFARTIHVMWGPDEEIGGHDGMEKFVKTEKFKQLNLGFALDEGLASENDVYSVYYGERCVWWIKITCPGSPGHGSRFIENTAGPKLRSIINSFGDFRDKQEKLLLSNPSMSLGDVTSVNLTVWKETNVIPSHFIAYFDMRVTPTDSLEKMEAQIAEWCKKAGEGVTYEFEQQGMNKNLTPTTKEDPWWNALESVFQEEQCKIAKQIFIGGTDARYLRTLGYKAIGFSPMINTPCLLHDHNEFLNEKVFLKGVHIYTKLIARLANVPPPSN</sequence>
<dbReference type="GO" id="GO:0046872">
    <property type="term" value="F:metal ion binding"/>
    <property type="evidence" value="ECO:0007669"/>
    <property type="project" value="UniProtKB-KW"/>
</dbReference>
<keyword evidence="9 15" id="KW-0862">Zinc</keyword>
<dbReference type="AlphaFoldDB" id="A0A915EMJ9"/>
<dbReference type="EC" id="3.5.1.14" evidence="3"/>
<dbReference type="Gene3D" id="3.40.50.300">
    <property type="entry name" value="P-loop containing nucleotide triphosphate hydrolases"/>
    <property type="match status" value="2"/>
</dbReference>
<feature type="transmembrane region" description="Helical" evidence="16">
    <location>
        <begin position="29"/>
        <end position="55"/>
    </location>
</feature>
<keyword evidence="10" id="KW-0067">ATP-binding</keyword>
<dbReference type="InterPro" id="IPR011650">
    <property type="entry name" value="Peptidase_M20_dimer"/>
</dbReference>
<evidence type="ECO:0000256" key="4">
    <source>
        <dbReference type="ARBA" id="ARBA00022490"/>
    </source>
</evidence>
<dbReference type="Proteomes" id="UP000887574">
    <property type="component" value="Unplaced"/>
</dbReference>
<dbReference type="InterPro" id="IPR036264">
    <property type="entry name" value="Bact_exopeptidase_dim_dom"/>
</dbReference>
<dbReference type="SUPFAM" id="SSF53187">
    <property type="entry name" value="Zn-dependent exopeptidases"/>
    <property type="match status" value="1"/>
</dbReference>
<dbReference type="SUPFAM" id="SSF90123">
    <property type="entry name" value="ABC transporter transmembrane region"/>
    <property type="match status" value="1"/>
</dbReference>
<feature type="binding site" evidence="15">
    <location>
        <position position="415"/>
    </location>
    <ligand>
        <name>Zn(2+)</name>
        <dbReference type="ChEBI" id="CHEBI:29105"/>
        <label>2</label>
    </ligand>
</feature>
<dbReference type="GO" id="GO:0006520">
    <property type="term" value="P:amino acid metabolic process"/>
    <property type="evidence" value="ECO:0007669"/>
    <property type="project" value="InterPro"/>
</dbReference>
<evidence type="ECO:0000256" key="11">
    <source>
        <dbReference type="ARBA" id="ARBA00022989"/>
    </source>
</evidence>
<keyword evidence="4" id="KW-0963">Cytoplasm</keyword>
<name>A0A915EMJ9_9BILA</name>
<evidence type="ECO:0000256" key="6">
    <source>
        <dbReference type="ARBA" id="ARBA00022723"/>
    </source>
</evidence>
<dbReference type="WBParaSite" id="jg8408">
    <property type="protein sequence ID" value="jg8408"/>
    <property type="gene ID" value="jg8408"/>
</dbReference>
<evidence type="ECO:0000313" key="19">
    <source>
        <dbReference type="WBParaSite" id="jg8408"/>
    </source>
</evidence>
<evidence type="ECO:0000256" key="13">
    <source>
        <dbReference type="ARBA" id="ARBA00029656"/>
    </source>
</evidence>
<evidence type="ECO:0000256" key="15">
    <source>
        <dbReference type="PIRSR" id="PIRSR610159-2"/>
    </source>
</evidence>
<evidence type="ECO:0000259" key="17">
    <source>
        <dbReference type="PROSITE" id="PS50893"/>
    </source>
</evidence>
<keyword evidence="7" id="KW-0547">Nucleotide-binding</keyword>
<reference evidence="19" key="1">
    <citation type="submission" date="2022-11" db="UniProtKB">
        <authorList>
            <consortium name="WormBaseParasite"/>
        </authorList>
    </citation>
    <scope>IDENTIFICATION</scope>
</reference>
<comment type="cofactor">
    <cofactor evidence="15">
        <name>Zn(2+)</name>
        <dbReference type="ChEBI" id="CHEBI:29105"/>
    </cofactor>
    <text evidence="15">Binds 2 Zn(2+) ions per subunit.</text>
</comment>
<feature type="binding site" evidence="15">
    <location>
        <position position="675"/>
    </location>
    <ligand>
        <name>Zn(2+)</name>
        <dbReference type="ChEBI" id="CHEBI:29105"/>
        <label>2</label>
    </ligand>
</feature>
<feature type="transmembrane region" description="Helical" evidence="16">
    <location>
        <begin position="67"/>
        <end position="85"/>
    </location>
</feature>
<feature type="active site" evidence="14">
    <location>
        <position position="384"/>
    </location>
</feature>
<dbReference type="Gene3D" id="1.20.1560.10">
    <property type="entry name" value="ABC transporter type 1, transmembrane domain"/>
    <property type="match status" value="1"/>
</dbReference>
<dbReference type="InterPro" id="IPR003593">
    <property type="entry name" value="AAA+_ATPase"/>
</dbReference>
<feature type="binding site" evidence="15">
    <location>
        <position position="480"/>
    </location>
    <ligand>
        <name>Zn(2+)</name>
        <dbReference type="ChEBI" id="CHEBI:29105"/>
        <label>1</label>
    </ligand>
</feature>
<dbReference type="Gene3D" id="1.10.150.900">
    <property type="match status" value="1"/>
</dbReference>
<comment type="subcellular location">
    <subcellularLocation>
        <location evidence="1">Cytoplasm</location>
    </subcellularLocation>
</comment>
<feature type="binding site" evidence="15">
    <location>
        <position position="415"/>
    </location>
    <ligand>
        <name>Zn(2+)</name>
        <dbReference type="ChEBI" id="CHEBI:29105"/>
        <label>1</label>
    </ligand>
</feature>
<keyword evidence="18" id="KW-1185">Reference proteome</keyword>
<evidence type="ECO:0000256" key="12">
    <source>
        <dbReference type="ARBA" id="ARBA00023136"/>
    </source>
</evidence>
<proteinExistence type="inferred from homology"/>
<dbReference type="Pfam" id="PF01546">
    <property type="entry name" value="Peptidase_M20"/>
    <property type="match status" value="1"/>
</dbReference>
<dbReference type="InterPro" id="IPR027417">
    <property type="entry name" value="P-loop_NTPase"/>
</dbReference>
<keyword evidence="5 16" id="KW-0812">Transmembrane</keyword>